<accession>A0A7L5E3F2</accession>
<dbReference type="InterPro" id="IPR027417">
    <property type="entry name" value="P-loop_NTPase"/>
</dbReference>
<organism evidence="6 7">
    <name type="scientific">Mucilaginibacter robiniae</name>
    <dbReference type="NCBI Taxonomy" id="2728022"/>
    <lineage>
        <taxon>Bacteria</taxon>
        <taxon>Pseudomonadati</taxon>
        <taxon>Bacteroidota</taxon>
        <taxon>Sphingobacteriia</taxon>
        <taxon>Sphingobacteriales</taxon>
        <taxon>Sphingobacteriaceae</taxon>
        <taxon>Mucilaginibacter</taxon>
    </lineage>
</organism>
<evidence type="ECO:0000259" key="3">
    <source>
        <dbReference type="PROSITE" id="PS50966"/>
    </source>
</evidence>
<dbReference type="InterPro" id="IPR001650">
    <property type="entry name" value="Helicase_C-like"/>
</dbReference>
<feature type="domain" description="Helicase C-terminal" evidence="5">
    <location>
        <begin position="966"/>
        <end position="1125"/>
    </location>
</feature>
<dbReference type="Gene3D" id="3.40.50.10810">
    <property type="entry name" value="Tandem AAA-ATPase domain"/>
    <property type="match status" value="1"/>
</dbReference>
<sequence>MEQHYTGLNNFQHHYLLINYTVAQLTEGVLLQHSAGWLYDGVHAANVITETLSVDEGTFAVIVDRQVVATVKVEGQYQQVLLACTCQQTQQGLCEHQVQVLSFVLRKEDVKAFFDADLRYTKLKKVAADYGLENGTNLEQFFTIRYTDQQLIVLPKQASLLNASPRALQDMSERLFATDDIPANLSQDIADDYTRCIVLRQHKYYKHLLVELYDAAVTKEGKIKNPLTAVNPLTLISPDANASEIKFLTGVSYFQQVTDAKPLAVILNHLKAIVGNPFNYEIYAHRFDVSEKITAVALSPLQLNQTTENISLSVNLDAQFYQVIATLIVEGKVYNLGDLPLRYTYFIDLNNRLYLVENLQMLGLIQLFKGKAELLIHQSQYRQFRAKILSPLEERLPVQYTYIKPATPEQLQEQQFNNTPERIIYLSDFGKYVMIVPVLRYAEVEIPIRTQRLIYAVDDKGEEFLVRRDEAAEQAFMALLIKQHPLFEEQLDDSLQYFYLHRKRFLDADWFLNVFEEWRNQNITILGFNELSGNRLNPHKVKISIKVLSGIDWFNTKAKVYFGKHRASLKHLHKAIRNKSKFVQLDDGTQGILPDEWITRFSAFFEAGKVQDDTLITPKVNFALITELYDQEMLSEEVRHEIDTYQQRFANFENIQEVAVPAGLQAQLRPYQQQGLSWLNFLDDFNFGGCLADDMGLGKTIQIIAFILLQRSKVKHNTNLLVVPTSLIFNWQAEVEKFAPSIKILTTYGPDRARNIAKFDAHEIVLTTYGTLLSDVNYLKYYQFNYIFLDESQNIKNPESSRYKAVRLLQSRNKIAITGTPMENNTFDLFSQLSFACPGLLGGKQYFKEIYSSPIDQFKVNQRTTELQQRIQPFLLRRTKQEVAHELPDKTEMVLYCEMQLQQRKIYDAYEKEFREFISATTNEQLPQSSMHVLKGLTRLRQICNSPALLGDEKLPGEESSKINMLLEQIEVKAAQHKILVFSQYVHMLDLIKAELVSRNISFAYLTGSTRNREAVVNDFQNNSNTRVFLISLKAGGAGLNLTAADYVYLVDPWWNPAVENQAIDRCYRIGQHKNVMAVRLICPNTIEDKVQKLQSTKKELISKLIKNNGAIVNALTRTELLDLLTDDASPNWDY</sequence>
<evidence type="ECO:0000256" key="1">
    <source>
        <dbReference type="ARBA" id="ARBA00022801"/>
    </source>
</evidence>
<dbReference type="KEGG" id="mrob:HH214_02710"/>
<dbReference type="EMBL" id="CP051682">
    <property type="protein sequence ID" value="QJD94866.1"/>
    <property type="molecule type" value="Genomic_DNA"/>
</dbReference>
<proteinExistence type="predicted"/>
<keyword evidence="6" id="KW-0067">ATP-binding</keyword>
<feature type="domain" description="Helicase ATP-binding" evidence="4">
    <location>
        <begin position="680"/>
        <end position="839"/>
    </location>
</feature>
<dbReference type="Gene3D" id="3.40.50.300">
    <property type="entry name" value="P-loop containing nucleotide triphosphate hydrolases"/>
    <property type="match status" value="1"/>
</dbReference>
<dbReference type="GO" id="GO:0008270">
    <property type="term" value="F:zinc ion binding"/>
    <property type="evidence" value="ECO:0007669"/>
    <property type="project" value="UniProtKB-KW"/>
</dbReference>
<dbReference type="Pfam" id="PF00176">
    <property type="entry name" value="SNF2-rel_dom"/>
    <property type="match status" value="1"/>
</dbReference>
<dbReference type="SMART" id="SM00490">
    <property type="entry name" value="HELICc"/>
    <property type="match status" value="1"/>
</dbReference>
<protein>
    <submittedName>
        <fullName evidence="6">DEAD/DEAH box helicase</fullName>
    </submittedName>
</protein>
<keyword evidence="6" id="KW-0347">Helicase</keyword>
<dbReference type="AlphaFoldDB" id="A0A7L5E3F2"/>
<keyword evidence="2" id="KW-0863">Zinc-finger</keyword>
<dbReference type="InterPro" id="IPR038718">
    <property type="entry name" value="SNF2-like_sf"/>
</dbReference>
<dbReference type="SMART" id="SM00487">
    <property type="entry name" value="DEXDc"/>
    <property type="match status" value="1"/>
</dbReference>
<evidence type="ECO:0000259" key="5">
    <source>
        <dbReference type="PROSITE" id="PS51194"/>
    </source>
</evidence>
<keyword evidence="6" id="KW-0547">Nucleotide-binding</keyword>
<evidence type="ECO:0000313" key="7">
    <source>
        <dbReference type="Proteomes" id="UP000503278"/>
    </source>
</evidence>
<keyword evidence="1" id="KW-0378">Hydrolase</keyword>
<dbReference type="PROSITE" id="PS51192">
    <property type="entry name" value="HELICASE_ATP_BIND_1"/>
    <property type="match status" value="1"/>
</dbReference>
<dbReference type="SUPFAM" id="SSF52540">
    <property type="entry name" value="P-loop containing nucleoside triphosphate hydrolases"/>
    <property type="match status" value="2"/>
</dbReference>
<dbReference type="PANTHER" id="PTHR45629">
    <property type="entry name" value="SNF2/RAD54 FAMILY MEMBER"/>
    <property type="match status" value="1"/>
</dbReference>
<evidence type="ECO:0000259" key="4">
    <source>
        <dbReference type="PROSITE" id="PS51192"/>
    </source>
</evidence>
<keyword evidence="7" id="KW-1185">Reference proteome</keyword>
<feature type="domain" description="SWIM-type" evidence="3">
    <location>
        <begin position="69"/>
        <end position="105"/>
    </location>
</feature>
<dbReference type="InterPro" id="IPR014001">
    <property type="entry name" value="Helicase_ATP-bd"/>
</dbReference>
<dbReference type="Pfam" id="PF00271">
    <property type="entry name" value="Helicase_C"/>
    <property type="match status" value="1"/>
</dbReference>
<dbReference type="Proteomes" id="UP000503278">
    <property type="component" value="Chromosome"/>
</dbReference>
<dbReference type="InterPro" id="IPR050496">
    <property type="entry name" value="SNF2_RAD54_helicase_repair"/>
</dbReference>
<keyword evidence="2" id="KW-0479">Metal-binding</keyword>
<dbReference type="PROSITE" id="PS51194">
    <property type="entry name" value="HELICASE_CTER"/>
    <property type="match status" value="1"/>
</dbReference>
<reference evidence="6 7" key="1">
    <citation type="submission" date="2020-04" db="EMBL/GenBank/DDBJ databases">
        <title>Genome sequencing of novel species.</title>
        <authorList>
            <person name="Heo J."/>
            <person name="Kim S.-J."/>
            <person name="Kim J.-S."/>
            <person name="Hong S.-B."/>
            <person name="Kwon S.-W."/>
        </authorList>
    </citation>
    <scope>NUCLEOTIDE SEQUENCE [LARGE SCALE GENOMIC DNA]</scope>
    <source>
        <strain evidence="6 7">F39-2</strain>
    </source>
</reference>
<dbReference type="InterPro" id="IPR000330">
    <property type="entry name" value="SNF2_N"/>
</dbReference>
<dbReference type="RefSeq" id="WP_169605883.1">
    <property type="nucleotide sequence ID" value="NZ_CP051682.1"/>
</dbReference>
<evidence type="ECO:0000313" key="6">
    <source>
        <dbReference type="EMBL" id="QJD94866.1"/>
    </source>
</evidence>
<keyword evidence="2" id="KW-0862">Zinc</keyword>
<dbReference type="GO" id="GO:0005524">
    <property type="term" value="F:ATP binding"/>
    <property type="evidence" value="ECO:0007669"/>
    <property type="project" value="InterPro"/>
</dbReference>
<name>A0A7L5E3F2_9SPHI</name>
<dbReference type="PANTHER" id="PTHR45629:SF7">
    <property type="entry name" value="DNA EXCISION REPAIR PROTEIN ERCC-6-RELATED"/>
    <property type="match status" value="1"/>
</dbReference>
<gene>
    <name evidence="6" type="ORF">HH214_02710</name>
</gene>
<dbReference type="CDD" id="cd18793">
    <property type="entry name" value="SF2_C_SNF"/>
    <property type="match status" value="1"/>
</dbReference>
<dbReference type="GO" id="GO:0016787">
    <property type="term" value="F:hydrolase activity"/>
    <property type="evidence" value="ECO:0007669"/>
    <property type="project" value="UniProtKB-KW"/>
</dbReference>
<dbReference type="InterPro" id="IPR049730">
    <property type="entry name" value="SNF2/RAD54-like_C"/>
</dbReference>
<dbReference type="InterPro" id="IPR007527">
    <property type="entry name" value="Znf_SWIM"/>
</dbReference>
<evidence type="ECO:0000256" key="2">
    <source>
        <dbReference type="PROSITE-ProRule" id="PRU00325"/>
    </source>
</evidence>
<dbReference type="GO" id="GO:0004386">
    <property type="term" value="F:helicase activity"/>
    <property type="evidence" value="ECO:0007669"/>
    <property type="project" value="UniProtKB-KW"/>
</dbReference>
<dbReference type="GO" id="GO:0015616">
    <property type="term" value="F:DNA translocase activity"/>
    <property type="evidence" value="ECO:0007669"/>
    <property type="project" value="TreeGrafter"/>
</dbReference>
<dbReference type="PROSITE" id="PS50966">
    <property type="entry name" value="ZF_SWIM"/>
    <property type="match status" value="1"/>
</dbReference>